<gene>
    <name evidence="12" type="ORF">AFUS01_LOCUS44385</name>
</gene>
<dbReference type="InterPro" id="IPR001708">
    <property type="entry name" value="YidC/ALB3/OXA1/COX18"/>
</dbReference>
<evidence type="ECO:0000256" key="1">
    <source>
        <dbReference type="ARBA" id="ARBA00004448"/>
    </source>
</evidence>
<proteinExistence type="inferred from homology"/>
<dbReference type="PANTHER" id="PTHR12428">
    <property type="entry name" value="OXA1"/>
    <property type="match status" value="1"/>
</dbReference>
<dbReference type="Pfam" id="PF02096">
    <property type="entry name" value="60KD_IMP"/>
    <property type="match status" value="1"/>
</dbReference>
<evidence type="ECO:0000256" key="10">
    <source>
        <dbReference type="SAM" id="Phobius"/>
    </source>
</evidence>
<name>A0A8J2LMN5_9HEXA</name>
<comment type="subcellular location">
    <subcellularLocation>
        <location evidence="9">Membrane</location>
        <topology evidence="9">Multi-pass membrane protein</topology>
    </subcellularLocation>
    <subcellularLocation>
        <location evidence="1">Mitochondrion inner membrane</location>
        <topology evidence="1">Multi-pass membrane protein</topology>
    </subcellularLocation>
</comment>
<dbReference type="EMBL" id="CAJVCH010570446">
    <property type="protein sequence ID" value="CAG7834949.1"/>
    <property type="molecule type" value="Genomic_DNA"/>
</dbReference>
<evidence type="ECO:0000259" key="11">
    <source>
        <dbReference type="Pfam" id="PF02096"/>
    </source>
</evidence>
<keyword evidence="4" id="KW-0999">Mitochondrion inner membrane</keyword>
<dbReference type="GO" id="GO:0005743">
    <property type="term" value="C:mitochondrial inner membrane"/>
    <property type="evidence" value="ECO:0007669"/>
    <property type="project" value="UniProtKB-SubCell"/>
</dbReference>
<dbReference type="InterPro" id="IPR028055">
    <property type="entry name" value="YidC/Oxa/ALB_C"/>
</dbReference>
<sequence length="209" mass="22440">MLRSTAIFTLKSCRHLTLTTRSSLKFKPLLHNSYASSYILLARNESTGAGAVADKEVLSSSKLLESQIPAAPDVTAAVTQPELVFTPVGKVVDGIASIPEPPVPVPSVIEEAIVSLAANGEPTLHSLGLGSWYPPGLVQQGLELMHCNLGMPWWAAIAAGTVILRMLLFPLVIKSQRMSAKMHNVMPQMQVIQQKMTDARTSGNQLMGT</sequence>
<keyword evidence="7" id="KW-0496">Mitochondrion</keyword>
<evidence type="ECO:0000256" key="9">
    <source>
        <dbReference type="RuleBase" id="RU003945"/>
    </source>
</evidence>
<keyword evidence="13" id="KW-1185">Reference proteome</keyword>
<evidence type="ECO:0000256" key="5">
    <source>
        <dbReference type="ARBA" id="ARBA00022946"/>
    </source>
</evidence>
<evidence type="ECO:0000313" key="13">
    <source>
        <dbReference type="Proteomes" id="UP000708208"/>
    </source>
</evidence>
<evidence type="ECO:0000256" key="2">
    <source>
        <dbReference type="ARBA" id="ARBA00009877"/>
    </source>
</evidence>
<keyword evidence="6 10" id="KW-1133">Transmembrane helix</keyword>
<keyword evidence="8 10" id="KW-0472">Membrane</keyword>
<evidence type="ECO:0000256" key="6">
    <source>
        <dbReference type="ARBA" id="ARBA00022989"/>
    </source>
</evidence>
<evidence type="ECO:0000256" key="7">
    <source>
        <dbReference type="ARBA" id="ARBA00023128"/>
    </source>
</evidence>
<organism evidence="12 13">
    <name type="scientific">Allacma fusca</name>
    <dbReference type="NCBI Taxonomy" id="39272"/>
    <lineage>
        <taxon>Eukaryota</taxon>
        <taxon>Metazoa</taxon>
        <taxon>Ecdysozoa</taxon>
        <taxon>Arthropoda</taxon>
        <taxon>Hexapoda</taxon>
        <taxon>Collembola</taxon>
        <taxon>Symphypleona</taxon>
        <taxon>Sminthuridae</taxon>
        <taxon>Allacma</taxon>
    </lineage>
</organism>
<feature type="transmembrane region" description="Helical" evidence="10">
    <location>
        <begin position="153"/>
        <end position="173"/>
    </location>
</feature>
<evidence type="ECO:0000256" key="8">
    <source>
        <dbReference type="ARBA" id="ARBA00023136"/>
    </source>
</evidence>
<evidence type="ECO:0000313" key="12">
    <source>
        <dbReference type="EMBL" id="CAG7834949.1"/>
    </source>
</evidence>
<protein>
    <recommendedName>
        <fullName evidence="11">Membrane insertase YidC/Oxa/ALB C-terminal domain-containing protein</fullName>
    </recommendedName>
</protein>
<evidence type="ECO:0000256" key="3">
    <source>
        <dbReference type="ARBA" id="ARBA00022692"/>
    </source>
</evidence>
<keyword evidence="5" id="KW-0809">Transit peptide</keyword>
<dbReference type="AlphaFoldDB" id="A0A8J2LMN5"/>
<dbReference type="GO" id="GO:0032977">
    <property type="term" value="F:membrane insertase activity"/>
    <property type="evidence" value="ECO:0007669"/>
    <property type="project" value="InterPro"/>
</dbReference>
<comment type="caution">
    <text evidence="12">The sequence shown here is derived from an EMBL/GenBank/DDBJ whole genome shotgun (WGS) entry which is preliminary data.</text>
</comment>
<reference evidence="12" key="1">
    <citation type="submission" date="2021-06" db="EMBL/GenBank/DDBJ databases">
        <authorList>
            <person name="Hodson N. C."/>
            <person name="Mongue J. A."/>
            <person name="Jaron S. K."/>
        </authorList>
    </citation>
    <scope>NUCLEOTIDE SEQUENCE</scope>
</reference>
<feature type="domain" description="Membrane insertase YidC/Oxa/ALB C-terminal" evidence="11">
    <location>
        <begin position="153"/>
        <end position="205"/>
    </location>
</feature>
<dbReference type="Proteomes" id="UP000708208">
    <property type="component" value="Unassembled WGS sequence"/>
</dbReference>
<evidence type="ECO:0000256" key="4">
    <source>
        <dbReference type="ARBA" id="ARBA00022792"/>
    </source>
</evidence>
<dbReference type="PANTHER" id="PTHR12428:SF66">
    <property type="entry name" value="MITOCHONDRIAL INNER MEMBRANE PROTEIN OXA1L"/>
    <property type="match status" value="1"/>
</dbReference>
<dbReference type="GO" id="GO:0032979">
    <property type="term" value="P:protein insertion into mitochondrial inner membrane from matrix"/>
    <property type="evidence" value="ECO:0007669"/>
    <property type="project" value="TreeGrafter"/>
</dbReference>
<accession>A0A8J2LMN5</accession>
<dbReference type="OrthoDB" id="2148490at2759"/>
<comment type="similarity">
    <text evidence="2 9">Belongs to the OXA1/ALB3/YidC family.</text>
</comment>
<keyword evidence="3 9" id="KW-0812">Transmembrane</keyword>